<dbReference type="Proteomes" id="UP001501842">
    <property type="component" value="Unassembled WGS sequence"/>
</dbReference>
<name>A0ABP6HB29_9ACTN</name>
<dbReference type="EMBL" id="BAAATZ010000043">
    <property type="protein sequence ID" value="GAA2738622.1"/>
    <property type="molecule type" value="Genomic_DNA"/>
</dbReference>
<dbReference type="Pfam" id="PF21806">
    <property type="entry name" value="DUF6879"/>
    <property type="match status" value="1"/>
</dbReference>
<protein>
    <recommendedName>
        <fullName evidence="1">DUF6879 domain-containing protein</fullName>
    </recommendedName>
</protein>
<keyword evidence="3" id="KW-1185">Reference proteome</keyword>
<accession>A0ABP6HB29</accession>
<reference evidence="3" key="1">
    <citation type="journal article" date="2019" name="Int. J. Syst. Evol. Microbiol.">
        <title>The Global Catalogue of Microorganisms (GCM) 10K type strain sequencing project: providing services to taxonomists for standard genome sequencing and annotation.</title>
        <authorList>
            <consortium name="The Broad Institute Genomics Platform"/>
            <consortium name="The Broad Institute Genome Sequencing Center for Infectious Disease"/>
            <person name="Wu L."/>
            <person name="Ma J."/>
        </authorList>
    </citation>
    <scope>NUCLEOTIDE SEQUENCE [LARGE SCALE GENOMIC DNA]</scope>
    <source>
        <strain evidence="3">JCM 8201</strain>
    </source>
</reference>
<evidence type="ECO:0000313" key="2">
    <source>
        <dbReference type="EMBL" id="GAA2738622.1"/>
    </source>
</evidence>
<comment type="caution">
    <text evidence="2">The sequence shown here is derived from an EMBL/GenBank/DDBJ whole genome shotgun (WGS) entry which is preliminary data.</text>
</comment>
<evidence type="ECO:0000313" key="3">
    <source>
        <dbReference type="Proteomes" id="UP001501842"/>
    </source>
</evidence>
<evidence type="ECO:0000259" key="1">
    <source>
        <dbReference type="Pfam" id="PF21806"/>
    </source>
</evidence>
<sequence>MRLDGDAWRTLFDSFETSAFRLETLPAYDVASEREEYETFLKTGQLVIPPEDPWLTRVRHFRAIGRTIGRVHVLTRPLSDYLRYEFAVYAYTTAAGEDVRILDLTDQPNPGLPSQDFWLFDERQVVRMDYDESGVQLGRELLEAVDPAPYVAWKQLALTYAVPFAKYRATLEP</sequence>
<feature type="domain" description="DUF6879" evidence="1">
    <location>
        <begin position="7"/>
        <end position="168"/>
    </location>
</feature>
<dbReference type="InterPro" id="IPR049244">
    <property type="entry name" value="DUF6879"/>
</dbReference>
<gene>
    <name evidence="2" type="ORF">GCM10010439_73260</name>
</gene>
<proteinExistence type="predicted"/>
<dbReference type="RefSeq" id="WP_344458243.1">
    <property type="nucleotide sequence ID" value="NZ_BAAATZ010000043.1"/>
</dbReference>
<organism evidence="2 3">
    <name type="scientific">Actinocorallia aurantiaca</name>
    <dbReference type="NCBI Taxonomy" id="46204"/>
    <lineage>
        <taxon>Bacteria</taxon>
        <taxon>Bacillati</taxon>
        <taxon>Actinomycetota</taxon>
        <taxon>Actinomycetes</taxon>
        <taxon>Streptosporangiales</taxon>
        <taxon>Thermomonosporaceae</taxon>
        <taxon>Actinocorallia</taxon>
    </lineage>
</organism>